<protein>
    <recommendedName>
        <fullName evidence="2">SANTA domain-containing protein</fullName>
    </recommendedName>
</protein>
<feature type="region of interest" description="Disordered" evidence="1">
    <location>
        <begin position="270"/>
        <end position="290"/>
    </location>
</feature>
<feature type="domain" description="SANTA" evidence="2">
    <location>
        <begin position="26"/>
        <end position="118"/>
    </location>
</feature>
<dbReference type="AlphaFoldDB" id="A0A9Q0KK93"/>
<dbReference type="EMBL" id="JAMYWD010000005">
    <property type="protein sequence ID" value="KAJ4972198.1"/>
    <property type="molecule type" value="Genomic_DNA"/>
</dbReference>
<gene>
    <name evidence="3" type="ORF">NE237_005297</name>
</gene>
<organism evidence="3 4">
    <name type="scientific">Protea cynaroides</name>
    <dbReference type="NCBI Taxonomy" id="273540"/>
    <lineage>
        <taxon>Eukaryota</taxon>
        <taxon>Viridiplantae</taxon>
        <taxon>Streptophyta</taxon>
        <taxon>Embryophyta</taxon>
        <taxon>Tracheophyta</taxon>
        <taxon>Spermatophyta</taxon>
        <taxon>Magnoliopsida</taxon>
        <taxon>Proteales</taxon>
        <taxon>Proteaceae</taxon>
        <taxon>Protea</taxon>
    </lineage>
</organism>
<proteinExistence type="predicted"/>
<reference evidence="3" key="1">
    <citation type="journal article" date="2023" name="Plant J.">
        <title>The genome of the king protea, Protea cynaroides.</title>
        <authorList>
            <person name="Chang J."/>
            <person name="Duong T.A."/>
            <person name="Schoeman C."/>
            <person name="Ma X."/>
            <person name="Roodt D."/>
            <person name="Barker N."/>
            <person name="Li Z."/>
            <person name="Van de Peer Y."/>
            <person name="Mizrachi E."/>
        </authorList>
    </citation>
    <scope>NUCLEOTIDE SEQUENCE</scope>
    <source>
        <tissue evidence="3">Young leaves</tissue>
    </source>
</reference>
<evidence type="ECO:0000256" key="1">
    <source>
        <dbReference type="SAM" id="MobiDB-lite"/>
    </source>
</evidence>
<evidence type="ECO:0000259" key="2">
    <source>
        <dbReference type="Pfam" id="PF09133"/>
    </source>
</evidence>
<sequence>MATDLHSGSDRELSKNQPISSFSKTVCLVDWWLIKTEKDFCGKRLAVGGITSKEQRAIRVFSSSPIFKKYDAFTLETVDGITVLINGLINRDQTLQNGFPSEVCSQFLIGFPYDWEAYSGEYFHRESTIPCVPLSSPVYGECNEDVRNSGEISNTGNCEAIKGEGSSVPISSVVKNISPSKVNVLVQLETSTNFPAVSTRKLMVSNNKGKHNRKFKDEEGLKDKGEASTVDLVEEALTGGNISGLAECGHKETAEDSFFTTPNVMVPKISGKEKENSASPSAVKQNKSLDRRVSDKLKNLKTNLKENSGSTFFVTNEDNKLNFMLETFEKPSEEKLSAKSKTKKIPSGGKTDSNKVHCHSRTRQSSLRNLKNKLSKDQATGCSHETETDEVNPVSVDSVLVNDIRKDIGHKSKGKSALDLPDVGLQGMKAEEVDSLCSRSSLPPESVKRPQCQSVKNQVSTETTNQIEDKEPDSVKVTECGGAENTNQNEDFWCPITPGDVKNTNYLKDSVGAGERSAEEISTPGKKAKRKQVNNLNAYSTQHRMKKSSIVSPESLSCKRSKSGRLIVPPLAFWENQQVVYNADGQITGIRNGPTIGEFSAGSKSGTMKRKKKLI</sequence>
<accession>A0A9Q0KK93</accession>
<dbReference type="OrthoDB" id="118550at2759"/>
<feature type="compositionally biased region" description="Polar residues" evidence="1">
    <location>
        <begin position="277"/>
        <end position="286"/>
    </location>
</feature>
<dbReference type="InterPro" id="IPR015216">
    <property type="entry name" value="SANTA"/>
</dbReference>
<comment type="caution">
    <text evidence="3">The sequence shown here is derived from an EMBL/GenBank/DDBJ whole genome shotgun (WGS) entry which is preliminary data.</text>
</comment>
<feature type="region of interest" description="Disordered" evidence="1">
    <location>
        <begin position="331"/>
        <end position="389"/>
    </location>
</feature>
<dbReference type="PANTHER" id="PTHR35311:SF1">
    <property type="entry name" value="PROTEIN EMBRYO DEFECTIVE 1674"/>
    <property type="match status" value="1"/>
</dbReference>
<dbReference type="Pfam" id="PF09133">
    <property type="entry name" value="SANTA"/>
    <property type="match status" value="1"/>
</dbReference>
<dbReference type="InterPro" id="IPR053090">
    <property type="entry name" value="Centromere_KNL-2_homolog"/>
</dbReference>
<evidence type="ECO:0000313" key="4">
    <source>
        <dbReference type="Proteomes" id="UP001141806"/>
    </source>
</evidence>
<keyword evidence="4" id="KW-1185">Reference proteome</keyword>
<dbReference type="PANTHER" id="PTHR35311">
    <property type="entry name" value="KINETOCHORE-ASSOCIATED PROTEIN KNL-2 HOMOLOG"/>
    <property type="match status" value="1"/>
</dbReference>
<name>A0A9Q0KK93_9MAGN</name>
<dbReference type="Proteomes" id="UP001141806">
    <property type="component" value="Unassembled WGS sequence"/>
</dbReference>
<evidence type="ECO:0000313" key="3">
    <source>
        <dbReference type="EMBL" id="KAJ4972198.1"/>
    </source>
</evidence>